<evidence type="ECO:0000313" key="5">
    <source>
        <dbReference type="Proteomes" id="UP001595839"/>
    </source>
</evidence>
<comment type="caution">
    <text evidence="4">The sequence shown here is derived from an EMBL/GenBank/DDBJ whole genome shotgun (WGS) entry which is preliminary data.</text>
</comment>
<dbReference type="Pfam" id="PF13191">
    <property type="entry name" value="AAA_16"/>
    <property type="match status" value="1"/>
</dbReference>
<dbReference type="PRINTS" id="PR00038">
    <property type="entry name" value="HTHLUXR"/>
</dbReference>
<dbReference type="Pfam" id="PF00196">
    <property type="entry name" value="GerE"/>
    <property type="match status" value="1"/>
</dbReference>
<dbReference type="PANTHER" id="PTHR16305">
    <property type="entry name" value="TESTICULAR SOLUBLE ADENYLYL CYCLASE"/>
    <property type="match status" value="1"/>
</dbReference>
<dbReference type="InterPro" id="IPR041664">
    <property type="entry name" value="AAA_16"/>
</dbReference>
<keyword evidence="1" id="KW-0547">Nucleotide-binding</keyword>
<dbReference type="InterPro" id="IPR016032">
    <property type="entry name" value="Sig_transdc_resp-reg_C-effctor"/>
</dbReference>
<dbReference type="InterPro" id="IPR027417">
    <property type="entry name" value="P-loop_NTPase"/>
</dbReference>
<keyword evidence="5" id="KW-1185">Reference proteome</keyword>
<dbReference type="SUPFAM" id="SSF48452">
    <property type="entry name" value="TPR-like"/>
    <property type="match status" value="2"/>
</dbReference>
<dbReference type="Gene3D" id="1.10.10.10">
    <property type="entry name" value="Winged helix-like DNA-binding domain superfamily/Winged helix DNA-binding domain"/>
    <property type="match status" value="1"/>
</dbReference>
<dbReference type="SMART" id="SM00421">
    <property type="entry name" value="HTH_LUXR"/>
    <property type="match status" value="1"/>
</dbReference>
<dbReference type="Proteomes" id="UP001595839">
    <property type="component" value="Unassembled WGS sequence"/>
</dbReference>
<dbReference type="CDD" id="cd06170">
    <property type="entry name" value="LuxR_C_like"/>
    <property type="match status" value="1"/>
</dbReference>
<proteinExistence type="predicted"/>
<evidence type="ECO:0000256" key="2">
    <source>
        <dbReference type="ARBA" id="ARBA00022840"/>
    </source>
</evidence>
<evidence type="ECO:0000259" key="3">
    <source>
        <dbReference type="PROSITE" id="PS50043"/>
    </source>
</evidence>
<accession>A0ABV9AUC4</accession>
<dbReference type="PANTHER" id="PTHR16305:SF35">
    <property type="entry name" value="TRANSCRIPTIONAL ACTIVATOR DOMAIN"/>
    <property type="match status" value="1"/>
</dbReference>
<dbReference type="EMBL" id="JBHSFK010000017">
    <property type="protein sequence ID" value="MFC4502854.1"/>
    <property type="molecule type" value="Genomic_DNA"/>
</dbReference>
<gene>
    <name evidence="4" type="ORF">ACFPIH_25630</name>
</gene>
<dbReference type="RefSeq" id="WP_381167211.1">
    <property type="nucleotide sequence ID" value="NZ_JBHSFK010000017.1"/>
</dbReference>
<dbReference type="InterPro" id="IPR011990">
    <property type="entry name" value="TPR-like_helical_dom_sf"/>
</dbReference>
<sequence>MLRRGVARGVLGRIAETAVLVRLLRDAVSGQGGALCVAGEPGVGRTTLLRGALTLDTPDPTPRTVHITGTEAESGLRYAGLHQVVRAHRAALPHLPVTQRDLLDRLLATGLHRPEDTGLALGAALLGLLATAAAVRPLLLAVDDAHLVDRPSLEALLFVARRLADEPIALLLTVEADRTGAPPPLRPAATGVPQLRLGPLDPADARTLLGRSAPHPLAGHVADRLLAVAEGNPLALTELPAALTSAQCSGSQLLDDPLVPGERLRDAHLPRLVRLPPATRNALLVPATAGDLPADALQRALALLGHAPDALLPAEEQGVIDVRAGRVAFADRRLRLVARHDACTSRRRGVHQALAQVLTDPAAARHRALAAGPGPDGTLARAVEAAAAEAERTAPDLAAELYERAAGFADDRDHAARLLCQAAHVRQRAGAEEAVPILLGRATALAGAPELRRELAVIQARRRGTTAHPRTAHRALRDAAGPLTGCEPDRAARLLLEAVDSAVHAADSRAALGSAWQAYRLTRLGGSDLAEAAAVQLAQVLALRGERGQARELLLAESAGETPGVLVGRAEVLGRLEEYEAACALLARVLEETPGVAGMPGAEQGGSVLGEFGRFGGVSGVEGGAVGGLRGGALGCRAWIRLWTGDWYGARADAEEAVALAEQRRDTALLAQSLVALGRLEAAQGRVAECRAVLSRAAGVAQVHGLELVRGQIAVTEGLLALGAGKYQEAVAGYERAGALAHAAGIEDPSVAPWAANLVEAYLRSGRSAEAYAEHARFDAEMRRGGPSWALAVSARCRAQLLEADGASAPGAVEAAFHEALEWHARGAVVFEQARTLLCHGQWLRRTGRTAEARAGLDEARAVFAALGAVPWEEATHSELRATGTRTGRDEACGRLTEQETRIAALVAGGATNKEAAAALFLSTKTVEFHLGNVYRKLGVRSRSELARRGL</sequence>
<protein>
    <submittedName>
        <fullName evidence="4">LuxR C-terminal-related transcriptional regulator</fullName>
    </submittedName>
</protein>
<reference evidence="5" key="1">
    <citation type="journal article" date="2019" name="Int. J. Syst. Evol. Microbiol.">
        <title>The Global Catalogue of Microorganisms (GCM) 10K type strain sequencing project: providing services to taxonomists for standard genome sequencing and annotation.</title>
        <authorList>
            <consortium name="The Broad Institute Genomics Platform"/>
            <consortium name="The Broad Institute Genome Sequencing Center for Infectious Disease"/>
            <person name="Wu L."/>
            <person name="Ma J."/>
        </authorList>
    </citation>
    <scope>NUCLEOTIDE SEQUENCE [LARGE SCALE GENOMIC DNA]</scope>
    <source>
        <strain evidence="5">CGMCC 4.7177</strain>
    </source>
</reference>
<dbReference type="SUPFAM" id="SSF46894">
    <property type="entry name" value="C-terminal effector domain of the bipartite response regulators"/>
    <property type="match status" value="1"/>
</dbReference>
<keyword evidence="2" id="KW-0067">ATP-binding</keyword>
<dbReference type="InterPro" id="IPR036388">
    <property type="entry name" value="WH-like_DNA-bd_sf"/>
</dbReference>
<dbReference type="InterPro" id="IPR000792">
    <property type="entry name" value="Tscrpt_reg_LuxR_C"/>
</dbReference>
<dbReference type="SUPFAM" id="SSF52540">
    <property type="entry name" value="P-loop containing nucleoside triphosphate hydrolases"/>
    <property type="match status" value="1"/>
</dbReference>
<feature type="domain" description="HTH luxR-type" evidence="3">
    <location>
        <begin position="889"/>
        <end position="951"/>
    </location>
</feature>
<dbReference type="Gene3D" id="1.25.40.10">
    <property type="entry name" value="Tetratricopeptide repeat domain"/>
    <property type="match status" value="1"/>
</dbReference>
<evidence type="ECO:0000313" key="4">
    <source>
        <dbReference type="EMBL" id="MFC4502854.1"/>
    </source>
</evidence>
<dbReference type="PROSITE" id="PS50043">
    <property type="entry name" value="HTH_LUXR_2"/>
    <property type="match status" value="1"/>
</dbReference>
<organism evidence="4 5">
    <name type="scientific">Streptomyces vulcanius</name>
    <dbReference type="NCBI Taxonomy" id="1441876"/>
    <lineage>
        <taxon>Bacteria</taxon>
        <taxon>Bacillati</taxon>
        <taxon>Actinomycetota</taxon>
        <taxon>Actinomycetes</taxon>
        <taxon>Kitasatosporales</taxon>
        <taxon>Streptomycetaceae</taxon>
        <taxon>Streptomyces</taxon>
    </lineage>
</organism>
<evidence type="ECO:0000256" key="1">
    <source>
        <dbReference type="ARBA" id="ARBA00022741"/>
    </source>
</evidence>
<name>A0ABV9AUC4_9ACTN</name>